<evidence type="ECO:0000313" key="2">
    <source>
        <dbReference type="Proteomes" id="UP000013827"/>
    </source>
</evidence>
<reference evidence="2" key="1">
    <citation type="journal article" date="2013" name="Nature">
        <title>Pan genome of the phytoplankton Emiliania underpins its global distribution.</title>
        <authorList>
            <person name="Read B.A."/>
            <person name="Kegel J."/>
            <person name="Klute M.J."/>
            <person name="Kuo A."/>
            <person name="Lefebvre S.C."/>
            <person name="Maumus F."/>
            <person name="Mayer C."/>
            <person name="Miller J."/>
            <person name="Monier A."/>
            <person name="Salamov A."/>
            <person name="Young J."/>
            <person name="Aguilar M."/>
            <person name="Claverie J.M."/>
            <person name="Frickenhaus S."/>
            <person name="Gonzalez K."/>
            <person name="Herman E.K."/>
            <person name="Lin Y.C."/>
            <person name="Napier J."/>
            <person name="Ogata H."/>
            <person name="Sarno A.F."/>
            <person name="Shmutz J."/>
            <person name="Schroeder D."/>
            <person name="de Vargas C."/>
            <person name="Verret F."/>
            <person name="von Dassow P."/>
            <person name="Valentin K."/>
            <person name="Van de Peer Y."/>
            <person name="Wheeler G."/>
            <person name="Dacks J.B."/>
            <person name="Delwiche C.F."/>
            <person name="Dyhrman S.T."/>
            <person name="Glockner G."/>
            <person name="John U."/>
            <person name="Richards T."/>
            <person name="Worden A.Z."/>
            <person name="Zhang X."/>
            <person name="Grigoriev I.V."/>
            <person name="Allen A.E."/>
            <person name="Bidle K."/>
            <person name="Borodovsky M."/>
            <person name="Bowler C."/>
            <person name="Brownlee C."/>
            <person name="Cock J.M."/>
            <person name="Elias M."/>
            <person name="Gladyshev V.N."/>
            <person name="Groth M."/>
            <person name="Guda C."/>
            <person name="Hadaegh A."/>
            <person name="Iglesias-Rodriguez M.D."/>
            <person name="Jenkins J."/>
            <person name="Jones B.M."/>
            <person name="Lawson T."/>
            <person name="Leese F."/>
            <person name="Lindquist E."/>
            <person name="Lobanov A."/>
            <person name="Lomsadze A."/>
            <person name="Malik S.B."/>
            <person name="Marsh M.E."/>
            <person name="Mackinder L."/>
            <person name="Mock T."/>
            <person name="Mueller-Roeber B."/>
            <person name="Pagarete A."/>
            <person name="Parker M."/>
            <person name="Probert I."/>
            <person name="Quesneville H."/>
            <person name="Raines C."/>
            <person name="Rensing S.A."/>
            <person name="Riano-Pachon D.M."/>
            <person name="Richier S."/>
            <person name="Rokitta S."/>
            <person name="Shiraiwa Y."/>
            <person name="Soanes D.M."/>
            <person name="van der Giezen M."/>
            <person name="Wahlund T.M."/>
            <person name="Williams B."/>
            <person name="Wilson W."/>
            <person name="Wolfe G."/>
            <person name="Wurch L.L."/>
        </authorList>
    </citation>
    <scope>NUCLEOTIDE SEQUENCE</scope>
</reference>
<proteinExistence type="predicted"/>
<dbReference type="GeneID" id="17254956"/>
<evidence type="ECO:0000313" key="1">
    <source>
        <dbReference type="EnsemblProtists" id="EOD08806"/>
    </source>
</evidence>
<protein>
    <recommendedName>
        <fullName evidence="3">OTU domain-containing protein</fullName>
    </recommendedName>
</protein>
<keyword evidence="2" id="KW-1185">Reference proteome</keyword>
<organism evidence="1 2">
    <name type="scientific">Emiliania huxleyi (strain CCMP1516)</name>
    <dbReference type="NCBI Taxonomy" id="280463"/>
    <lineage>
        <taxon>Eukaryota</taxon>
        <taxon>Haptista</taxon>
        <taxon>Haptophyta</taxon>
        <taxon>Prymnesiophyceae</taxon>
        <taxon>Isochrysidales</taxon>
        <taxon>Noelaerhabdaceae</taxon>
        <taxon>Emiliania</taxon>
    </lineage>
</organism>
<sequence>MALESNERMDSLLAGLAGLSVGPAGGSARNPLVLDDADELPVAERTRPVVDSSFRPMIASDEVKRLLRARGARLGGASMDGNCAQRSILCSVGRISQADALAPAGKRIRDERRQVVDRIVSCGTDADEERLGTSLPQMRRHLGLPADPAQAEAALAAFRASGYWTSTGAAFTLFLWGLADLVDRPVVVLHRDTATESVVDPVCVYRARRPLAGPGEGLRAENRGVFAMLPFSDVLRALDDWREAGDGPDSSRTDPPVAIVEFVPGHFSPFVISRNS</sequence>
<dbReference type="PaxDb" id="2903-EOD08806"/>
<reference evidence="1" key="2">
    <citation type="submission" date="2024-10" db="UniProtKB">
        <authorList>
            <consortium name="EnsemblProtists"/>
        </authorList>
    </citation>
    <scope>IDENTIFICATION</scope>
</reference>
<dbReference type="KEGG" id="ehx:EMIHUDRAFT_438224"/>
<dbReference type="RefSeq" id="XP_005761235.1">
    <property type="nucleotide sequence ID" value="XM_005761178.1"/>
</dbReference>
<dbReference type="HOGENOM" id="CLU_1009848_0_0_1"/>
<dbReference type="EnsemblProtists" id="EOD08806">
    <property type="protein sequence ID" value="EOD08806"/>
    <property type="gene ID" value="EMIHUDRAFT_438224"/>
</dbReference>
<evidence type="ECO:0008006" key="3">
    <source>
        <dbReference type="Google" id="ProtNLM"/>
    </source>
</evidence>
<name>A0A0D3IC21_EMIH1</name>
<dbReference type="Proteomes" id="UP000013827">
    <property type="component" value="Unassembled WGS sequence"/>
</dbReference>
<accession>A0A0D3IC21</accession>
<dbReference type="AlphaFoldDB" id="A0A0D3IC21"/>